<evidence type="ECO:0000313" key="1">
    <source>
        <dbReference type="EMBL" id="JAH05295.1"/>
    </source>
</evidence>
<protein>
    <submittedName>
        <fullName evidence="1">Uncharacterized protein</fullName>
    </submittedName>
</protein>
<dbReference type="EMBL" id="GBXM01103282">
    <property type="protein sequence ID" value="JAH05295.1"/>
    <property type="molecule type" value="Transcribed_RNA"/>
</dbReference>
<organism evidence="1">
    <name type="scientific">Anguilla anguilla</name>
    <name type="common">European freshwater eel</name>
    <name type="synonym">Muraena anguilla</name>
    <dbReference type="NCBI Taxonomy" id="7936"/>
    <lineage>
        <taxon>Eukaryota</taxon>
        <taxon>Metazoa</taxon>
        <taxon>Chordata</taxon>
        <taxon>Craniata</taxon>
        <taxon>Vertebrata</taxon>
        <taxon>Euteleostomi</taxon>
        <taxon>Actinopterygii</taxon>
        <taxon>Neopterygii</taxon>
        <taxon>Teleostei</taxon>
        <taxon>Anguilliformes</taxon>
        <taxon>Anguillidae</taxon>
        <taxon>Anguilla</taxon>
    </lineage>
</organism>
<reference evidence="1" key="1">
    <citation type="submission" date="2014-11" db="EMBL/GenBank/DDBJ databases">
        <authorList>
            <person name="Amaro Gonzalez C."/>
        </authorList>
    </citation>
    <scope>NUCLEOTIDE SEQUENCE</scope>
</reference>
<accession>A0A0E9PMK4</accession>
<dbReference type="AlphaFoldDB" id="A0A0E9PMK4"/>
<name>A0A0E9PMK4_ANGAN</name>
<reference evidence="1" key="2">
    <citation type="journal article" date="2015" name="Fish Shellfish Immunol.">
        <title>Early steps in the European eel (Anguilla anguilla)-Vibrio vulnificus interaction in the gills: Role of the RtxA13 toxin.</title>
        <authorList>
            <person name="Callol A."/>
            <person name="Pajuelo D."/>
            <person name="Ebbesson L."/>
            <person name="Teles M."/>
            <person name="MacKenzie S."/>
            <person name="Amaro C."/>
        </authorList>
    </citation>
    <scope>NUCLEOTIDE SEQUENCE</scope>
</reference>
<sequence>MTFLYGLAYVVDCLHFYASIQLYTRCGNDNGCVDNYGQYFKSSNQYVPQDPNAKEVN</sequence>
<proteinExistence type="predicted"/>